<evidence type="ECO:0000313" key="1">
    <source>
        <dbReference type="EMBL" id="KAI5652325.1"/>
    </source>
</evidence>
<organism evidence="1 2">
    <name type="scientific">Catharanthus roseus</name>
    <name type="common">Madagascar periwinkle</name>
    <name type="synonym">Vinca rosea</name>
    <dbReference type="NCBI Taxonomy" id="4058"/>
    <lineage>
        <taxon>Eukaryota</taxon>
        <taxon>Viridiplantae</taxon>
        <taxon>Streptophyta</taxon>
        <taxon>Embryophyta</taxon>
        <taxon>Tracheophyta</taxon>
        <taxon>Spermatophyta</taxon>
        <taxon>Magnoliopsida</taxon>
        <taxon>eudicotyledons</taxon>
        <taxon>Gunneridae</taxon>
        <taxon>Pentapetalae</taxon>
        <taxon>asterids</taxon>
        <taxon>lamiids</taxon>
        <taxon>Gentianales</taxon>
        <taxon>Apocynaceae</taxon>
        <taxon>Rauvolfioideae</taxon>
        <taxon>Vinceae</taxon>
        <taxon>Catharanthinae</taxon>
        <taxon>Catharanthus</taxon>
    </lineage>
</organism>
<comment type="caution">
    <text evidence="1">The sequence shown here is derived from an EMBL/GenBank/DDBJ whole genome shotgun (WGS) entry which is preliminary data.</text>
</comment>
<protein>
    <submittedName>
        <fullName evidence="1">Uncharacterized protein</fullName>
    </submittedName>
</protein>
<gene>
    <name evidence="1" type="ORF">M9H77_29512</name>
</gene>
<dbReference type="Proteomes" id="UP001060085">
    <property type="component" value="Linkage Group LG07"/>
</dbReference>
<dbReference type="EMBL" id="CM044707">
    <property type="protein sequence ID" value="KAI5652325.1"/>
    <property type="molecule type" value="Genomic_DNA"/>
</dbReference>
<keyword evidence="2" id="KW-1185">Reference proteome</keyword>
<evidence type="ECO:0000313" key="2">
    <source>
        <dbReference type="Proteomes" id="UP001060085"/>
    </source>
</evidence>
<name>A0ACB9ZWH0_CATRO</name>
<sequence length="140" mass="16374">MLYLQNLQHLIDTSRTPSDQGTHCRKAVVGGQQQNKAKVVKKKTHRCVHHVICIFFLVEYLDSMPLLHLCEFSQILLLVSKDGREFLPHEDHFFWSLTPNGRFTTKSTYYLACKINNQSQSSNFKGFKIKLNWVWKTSYP</sequence>
<proteinExistence type="predicted"/>
<reference evidence="2" key="1">
    <citation type="journal article" date="2023" name="Nat. Plants">
        <title>Single-cell RNA sequencing provides a high-resolution roadmap for understanding the multicellular compartmentation of specialized metabolism.</title>
        <authorList>
            <person name="Sun S."/>
            <person name="Shen X."/>
            <person name="Li Y."/>
            <person name="Li Y."/>
            <person name="Wang S."/>
            <person name="Li R."/>
            <person name="Zhang H."/>
            <person name="Shen G."/>
            <person name="Guo B."/>
            <person name="Wei J."/>
            <person name="Xu J."/>
            <person name="St-Pierre B."/>
            <person name="Chen S."/>
            <person name="Sun C."/>
        </authorList>
    </citation>
    <scope>NUCLEOTIDE SEQUENCE [LARGE SCALE GENOMIC DNA]</scope>
</reference>
<accession>A0ACB9ZWH0</accession>